<name>A0ACB8R0C8_9AGAM</name>
<organism evidence="1 2">
    <name type="scientific">Auriscalpium vulgare</name>
    <dbReference type="NCBI Taxonomy" id="40419"/>
    <lineage>
        <taxon>Eukaryota</taxon>
        <taxon>Fungi</taxon>
        <taxon>Dikarya</taxon>
        <taxon>Basidiomycota</taxon>
        <taxon>Agaricomycotina</taxon>
        <taxon>Agaricomycetes</taxon>
        <taxon>Russulales</taxon>
        <taxon>Auriscalpiaceae</taxon>
        <taxon>Auriscalpium</taxon>
    </lineage>
</organism>
<dbReference type="Proteomes" id="UP000814033">
    <property type="component" value="Unassembled WGS sequence"/>
</dbReference>
<keyword evidence="2" id="KW-1185">Reference proteome</keyword>
<comment type="caution">
    <text evidence="1">The sequence shown here is derived from an EMBL/GenBank/DDBJ whole genome shotgun (WGS) entry which is preliminary data.</text>
</comment>
<evidence type="ECO:0000313" key="2">
    <source>
        <dbReference type="Proteomes" id="UP000814033"/>
    </source>
</evidence>
<dbReference type="EMBL" id="MU276872">
    <property type="protein sequence ID" value="KAI0037544.1"/>
    <property type="molecule type" value="Genomic_DNA"/>
</dbReference>
<reference evidence="1" key="1">
    <citation type="submission" date="2021-02" db="EMBL/GenBank/DDBJ databases">
        <authorList>
            <consortium name="DOE Joint Genome Institute"/>
            <person name="Ahrendt S."/>
            <person name="Looney B.P."/>
            <person name="Miyauchi S."/>
            <person name="Morin E."/>
            <person name="Drula E."/>
            <person name="Courty P.E."/>
            <person name="Chicoki N."/>
            <person name="Fauchery L."/>
            <person name="Kohler A."/>
            <person name="Kuo A."/>
            <person name="Labutti K."/>
            <person name="Pangilinan J."/>
            <person name="Lipzen A."/>
            <person name="Riley R."/>
            <person name="Andreopoulos W."/>
            <person name="He G."/>
            <person name="Johnson J."/>
            <person name="Barry K.W."/>
            <person name="Grigoriev I.V."/>
            <person name="Nagy L."/>
            <person name="Hibbett D."/>
            <person name="Henrissat B."/>
            <person name="Matheny P.B."/>
            <person name="Labbe J."/>
            <person name="Martin F."/>
        </authorList>
    </citation>
    <scope>NUCLEOTIDE SEQUENCE</scope>
    <source>
        <strain evidence="1">FP105234-sp</strain>
    </source>
</reference>
<proteinExistence type="predicted"/>
<protein>
    <submittedName>
        <fullName evidence="1">Uncharacterized protein</fullName>
    </submittedName>
</protein>
<gene>
    <name evidence="1" type="ORF">FA95DRAFT_1551514</name>
</gene>
<accession>A0ACB8R0C8</accession>
<sequence length="107" mass="11687">MSFAPPDLPAARHTPDSSIAPSTPRTCAESPISVHSTADACALSLQCPRCPFVQTNGRKADLRRHIKTHAEREKIACGRRGCAQTFSREDHKIRHQRNPSAKCADGV</sequence>
<reference evidence="1" key="2">
    <citation type="journal article" date="2022" name="New Phytol.">
        <title>Evolutionary transition to the ectomycorrhizal habit in the genomes of a hyperdiverse lineage of mushroom-forming fungi.</title>
        <authorList>
            <person name="Looney B."/>
            <person name="Miyauchi S."/>
            <person name="Morin E."/>
            <person name="Drula E."/>
            <person name="Courty P.E."/>
            <person name="Kohler A."/>
            <person name="Kuo A."/>
            <person name="LaButti K."/>
            <person name="Pangilinan J."/>
            <person name="Lipzen A."/>
            <person name="Riley R."/>
            <person name="Andreopoulos W."/>
            <person name="He G."/>
            <person name="Johnson J."/>
            <person name="Nolan M."/>
            <person name="Tritt A."/>
            <person name="Barry K.W."/>
            <person name="Grigoriev I.V."/>
            <person name="Nagy L.G."/>
            <person name="Hibbett D."/>
            <person name="Henrissat B."/>
            <person name="Matheny P.B."/>
            <person name="Labbe J."/>
            <person name="Martin F.M."/>
        </authorList>
    </citation>
    <scope>NUCLEOTIDE SEQUENCE</scope>
    <source>
        <strain evidence="1">FP105234-sp</strain>
    </source>
</reference>
<evidence type="ECO:0000313" key="1">
    <source>
        <dbReference type="EMBL" id="KAI0037544.1"/>
    </source>
</evidence>